<dbReference type="Pfam" id="PF13193">
    <property type="entry name" value="AMP-binding_C"/>
    <property type="match status" value="3"/>
</dbReference>
<dbReference type="SMART" id="SM00823">
    <property type="entry name" value="PKS_PP"/>
    <property type="match status" value="5"/>
</dbReference>
<dbReference type="SUPFAM" id="SSF56801">
    <property type="entry name" value="Acetyl-CoA synthetase-like"/>
    <property type="match status" value="5"/>
</dbReference>
<dbReference type="CDD" id="cd05930">
    <property type="entry name" value="A_NRPS"/>
    <property type="match status" value="5"/>
</dbReference>
<dbReference type="Proteomes" id="UP001150569">
    <property type="component" value="Unassembled WGS sequence"/>
</dbReference>
<dbReference type="EMBL" id="JANBPT010000573">
    <property type="protein sequence ID" value="KAJ1916669.1"/>
    <property type="molecule type" value="Genomic_DNA"/>
</dbReference>
<dbReference type="Pfam" id="PF00668">
    <property type="entry name" value="Condensation"/>
    <property type="match status" value="8"/>
</dbReference>
<dbReference type="FunFam" id="3.40.50.980:FF:000001">
    <property type="entry name" value="Non-ribosomal peptide synthetase"/>
    <property type="match status" value="1"/>
</dbReference>
<evidence type="ECO:0000313" key="6">
    <source>
        <dbReference type="Proteomes" id="UP001150569"/>
    </source>
</evidence>
<dbReference type="PROSITE" id="PS50075">
    <property type="entry name" value="CARRIER"/>
    <property type="match status" value="5"/>
</dbReference>
<dbReference type="PROSITE" id="PS00455">
    <property type="entry name" value="AMP_BINDING"/>
    <property type="match status" value="5"/>
</dbReference>
<dbReference type="Gene3D" id="3.30.300.30">
    <property type="match status" value="5"/>
</dbReference>
<dbReference type="Gene3D" id="3.30.559.10">
    <property type="entry name" value="Chloramphenicol acetyltransferase-like domain"/>
    <property type="match status" value="9"/>
</dbReference>
<dbReference type="PANTHER" id="PTHR45527">
    <property type="entry name" value="NONRIBOSOMAL PEPTIDE SYNTHETASE"/>
    <property type="match status" value="1"/>
</dbReference>
<dbReference type="InterPro" id="IPR020806">
    <property type="entry name" value="PKS_PP-bd"/>
</dbReference>
<dbReference type="GO" id="GO:0005737">
    <property type="term" value="C:cytoplasm"/>
    <property type="evidence" value="ECO:0007669"/>
    <property type="project" value="TreeGrafter"/>
</dbReference>
<dbReference type="InterPro" id="IPR025110">
    <property type="entry name" value="AMP-bd_C"/>
</dbReference>
<dbReference type="SUPFAM" id="SSF47336">
    <property type="entry name" value="ACP-like"/>
    <property type="match status" value="5"/>
</dbReference>
<dbReference type="Gene3D" id="3.40.50.12780">
    <property type="entry name" value="N-terminal domain of ligase-like"/>
    <property type="match status" value="5"/>
</dbReference>
<dbReference type="SUPFAM" id="SSF52777">
    <property type="entry name" value="CoA-dependent acyltransferases"/>
    <property type="match status" value="19"/>
</dbReference>
<evidence type="ECO:0000256" key="3">
    <source>
        <dbReference type="ARBA" id="ARBA00022598"/>
    </source>
</evidence>
<sequence length="7431" mass="816562">MLAPLHPEPGYGQVSAGTPLSTNLHPDRLCKVAWGILLSRYTGAEQVAFGHVQALSPPLDPELPASSLTVCGLRLDPGVKLASALGHPISSSYHPLHQQEWPVQASDQGQLNTVLVSYANYSSTQSWDHNPLSLNPSHKSSVSVEQASLTMLATMTRAVLVLSWQVVPGSLEVRLAFDRTQVAEAAVQELGRQFCIVVRALAEAMVHPKQLTHLAIANVAWVDGIERQRLLQFAGTIDHPDAVNTPVHLLVGKWASRTPDGIALNHEGRTVTYAEFDLMTSALALMLTRDHGAQSEVRIALLLPKSIEFVIALFAVLKSGAAYVPIDPEYPEERIRYIVQDSAVTLVLTTSTTQALLGDLTLPTLQVDKQTPSIAATNGAGAPSAVHRPQPTDLAYIVYTSGTTGQPKGVMVEHGNLANFATDLTYAGDYGPGKRDLLVLSLGFDGILWSLLRTLCQGGTVVIPGADLLADLQSVHSAIVTPSFAARLNPGQYPQLAFLVLAGEHVTADLHAKWHGHCKLANVYGPTETTVTSNTLVLADPNYISVGPPSVNYLCYIVDDHLRLVPVGAPGQLLIGGLSIARGYCNLPDLTAHKFIANPFGPGRVYLTGDRARWLSHGHVDLLGRMDHQIKLRGFRIELEEVEAAATSFPAAQLAVASVQSNSLALFVEPQSVDTVALLDYLRSRLARFMVPDRVVPVARLSLTANGKVDRKALPTATESFLEIVPAQSQSLTDLELRLREAWAQILQLPGDHIGTTDDFFRIGGDSISAILLVSKCRQLGFKATVPLIYECRQFRALAARLTPLATAASEKNQHQVQGCIDQTPIQRWFYGLPFRNPHHFNQSFTLRVDPSVTIGQISHALVQLANNHDILRARFRLNEAGAWQQYIPTTEAIPSHIPVIEATVNEVDYADFILKVQSSLHLTDGPVMAACLIHTGAESEPARLFWTIHHALVDLVSWRVLIEDLQTLLTGGQLPPKTLSFQTWCSQLDDYARTLTADAWPVQSMMVDNRQLLPPPEVLDPVPTAARLSISHEFDREFTTRLLLQLAPQWRVTPRDILLASFARAYCQALGTTQVSFVMEGHGREPWSDAMDVSRTVGWFTVLYPLVLDVPLGSSILATLHNTKEAMQQIPVRGFPYSLLRHMPGADPAERAKLLAKTPERLDVQFNYFGRFGNAGAGGANSGAVSIEWDDCFGLHDFAPDEHVIFDINPMPLVNQDRLRLVMEYNPRVYGTQWAEQLIRLWRQDLEHLAVTPTASVQPLLTRFDAPLLQPTAQEFDTLLADLEERGIAASNIDAILPCTPMQGGLLVATLQDHSAYLVQAAITLSGEVVLSQLQQALANLTQRHSVLRTVFIPTVAPLGNGLAQVVLHRAPLAWSLAEAPLPSLTDFFNENRALGFDMTRPMVRVNIFPTERSNEYLLVLAIHHALVDGWSIPLLLRDLGQLYASPDMADQLASPSFNTVVEQVANQDQDEACAFWVEYLRGVQPTPAPMLSTELTGEHGFAEYHCTLNADKSRLHNAAQQFGVTLSTLLKAAYALVLAQYLDRDDLVIGFVVSGRNLDVADIDTVVGPCLNTVPLRFRLTDQRIGQWLQQLQADATGMIPFEHTSLAKVQAWCSPTLASPLFHVLGGFENFPQGSHQAGDMTLELVRVHEFTEYPLTLDFVDGPHAVGVKCFYRRMFCSEADIIQLVQQVSSVLIKLAKATADTTITQVFNSPPDPTQNCPGRLITVDGVQLPLAVLDHYLAKQGLPSPYSVSIHGGRIVTRVSAPETACESFGPLLAGVNLPADLVPVSFISLEAYPHLSSASEGEVTRLGEAYLHVLDTENQGSSLDTVGRWLAVTCTDLLLGTGDEMPDGEDAWVSVLARPTLFLQLEHRISQRFRATLDLRNVLACDDLAGLTLVIQRSSPSLSPIRTPEGQSNEPKSELIRPMKVTPYQAQVWLACQLSEDPGQFYHQAKLSIPHQLTHSDVQWVLDQLLSRVDWLRTVVRKEEGRLVAYLLSPKRLSSASQATVGSQSLRRNGLEAAGKVLVSTDMLAVLYQPEPPSLVVRIHQILAPEMLFQLLTEELQLAFRAKHDGQVFDVSPSLAMGRTATVGRLPSDSSVRAYWTETMAEASADLKLPLDRPRTRVPTFSSACLRFGLAQEVIRGLSCPTEGNPVAPLGLWTAIVGSYLGRICGTDDVLVDMLLNHSVCRRETYTVSLGHLACPVLVPGAASASSLDDLSTALTQQLQRSVDHLTPDYDPYAGLPREPAYPLWHPVRVGIAVDPVEWDVEAQSRPALRHDIIFRISLSGPSHGMTLQYNPDLFGSATIERLGANLLYYCQVALTSTSPLTTVPLVCPTEEHLLLEDFGRSPSEYDPSDTSTSVISLVCDSVQRSPHTVALESQLETVNYTDMDARVNSLAWALQHRGIGVQDRVAVIVESRPATVMAMLALWLLRAVYVPVDSALPQQRQCYMVETAQCTVVLNMTETGVTWTEALPGLKLLNSELDSGSALSPYCHHPEDLAYILFTSGTTGQPKGVTIRHASLTNLLLAPETTLCPEPGTRYLQTMAVGFDVFILVALSPLCTSSTLVFSDGDMPAALHTVDGVFLTPSVLGSLSPTIYPNLRRVMSAGEALPTELAAKWLPYCEVQNLYGPTEVTVISHTLTAQLAKPITIGRPIAGSECYIVNQHDQLVPIGSVGEICVGGLGVSAGYVNRPDLNEVKFVRLPYSSGPVYRTGDLGRWLPTGEVECLGRRDDQVKLRGFRIELAEVRGALLNLPGVQDTHVLIHERTLVAFVCPGQFDTASVKSALQEVLPSYMVPSHIMGLDHISLTTNGKVDRQALVALFLKYQASILEMGTTLAGEHVMSPESQVLWTAVVETLGLAHDPVTDNLPFFRLGGDSISAIQVSARCRQLGYRLPVPILLKSRPLSTAATTMERLVQSTTSGLAPIPYGVSFPLTPIQRWFFAQGFRSLSHFNQSFLLELTRPVSRDTLGRALLRVVNHHAVLRSQFRRDPTGQWSQTIPPPFPTLSSQVHEVTCVESELSQCCYQVQQSIDIHQGRNVAAALVHLGAPENGRRSSPTLLFLTIHHLVVDLVSWSILLEDLTSLLDDLTPLPPSLPFANWASELDRRRRERSVAHLDPEPVLVYPLPLSLCPLTALPANTAGNEISHTVQIPTDVTEALIQVSGDSFRLDELLLAALCGALAVVTHSPTTTVHTESHGRHPWHEGMDLSRTVGWFTTILPVTVTNTSSTCVSDHLHQIKHTRRSLRHHGLETDWPKAPLDPSSQATAAYHPMEVVFNFLGRTTDDRALTCHGKAPWIVRHDLLPLIPIGGDEELRPQVLEVLGWQTSTGLQLTVNYCPQVVPTATVAALGDQVRKYLAEIATLDLAGLWVPSDFPLLEANQGDMAKIVADLPTLGLTVDEVENLYPMTPMQQGLWTATAKDPTEYLLQFAMTINGVSDSDVLLHALEAVVARHSILRTVFLTSFSNARSNGIQVVSRRPRFGWRAIGCWSEVGVQNEEDYLRSDKALGFTPDQPLLRYCVAPVTQDSTRMIMTIHHALIDGWSFGIFTQELRHFLSSGPSASLSPAVEFSDYVEHIGNLDDKEARTVWGDYLRGIEQPTMLLLPKAPAASSTRTEYHIVIHDDVAHLQALVQDYGLTIYTLLKASWAYLLHRYTGLSDIVFGNTVSGRALDLPGVDGVVGCLINTVPCRVTIGADMELKGFLQGINAQTQRLVAVEHSHLADLNCWVEGDLRVTDMFNTMLVYENYPNTGMDSDDQAVTFSDLKAVESTEYALTVITHVEHDQLTAALNWSTSDFAQPYIEALGGHLRSIISQMADILQQHSGSSSLADLDLLTCTELQSLTVNMARPTKPIDFDTCIPGLFTKQAERTPDHPAVEYDDPVSGNISWTYRELLEKSRVIARHLLSQEVQREEPVGLLIDRLPSTAAAMLGVHLAGASFVPLDANLPLDRLQFIARDCGIQRILYNIGDVEKVEAIRHGTGVATDSLDTLLINDSSESTDLGLPIVQPTDLSHILYTSGTTGQPKGVQLEHRVMANFVQQSPEVIAIRSGMRVMQNMALTFDCCLVEILATVCNGSTVVLRNDLLDTLPKVDVLMATPSVLATLDPTKYPNLRRVIAAGEALPRPLAERWSSHCPVTNMYGPTECFVCHAAQFITGGPVTIGRPLPNTECYILDHKLRPVPVGVPGEIYVGGICVTRGYVNRPDLNSKALLPNPYTGSGYLYRTGDMGRWLLDGTVEYFARSDDQVKVRGHRVEPREIEAVLGQCLEVSSVAVVFSSGKLYAFVCPDSVAPSSLRAHAAARLPPYMVPSAFFPLTELPLNTNGKTDKRRLLGLLPSLVCHKSDRLVTAPENEVQLLIVDTMAQVLNMSASQIDIHESFFQLGGDSISAIRLSSLCRDHGIHVSIAQIFQYGTPAALAGIIDFDSSPSTTMAYQPFELVAFSGVAIEDLTAEIATSLGVETEAIEDILPVSSLQQGFLVSTLKDPSAYMVQMTYDLTGPLDVAKLHHSWSQVVRSHQILRTKFLVPADQSQHAFLQVVLRDTDFEWTYHDQPLTSLGQAEHHHLAADRARGFTLTGPLLRFAVYRGPANSHLFCTTFHHALLDAWSESTVMAESLEYYHGVKTQPRPQYHEFIQHLTRIDQEGMAAFWTTNLDGVKLHPIVQFPKESNATPTEHGEICHPVSTSLLAIKQFCRGMGLTVNSLLRAVWALTLARYLGENEEVTLGVLVSGRNVPVPGIEGMVGMCINALPLRVRVDRNHTITGFLRQVNADSGALTAYEQCSLVDIKRWAKLDADSDLFTSLLVYDNYETTTPTRTDQINYVPRSGQNFTEYAYTANFYDQDDTLMLNLSYQTRYCNPSYAHYLVHFIDHCLAAIVSGHTEQLGNILTLPAAEQALVSQWSDGITIDFPQKDWLAHQFFTQHLATRADAIALESASDQFTYAEVYHRACAIAAALHTQGARCGDRMALLFTRCPEFIFSYLAVLLLGGVCVPMDANNAPDRLLYMVDLLDDPWVVTHSTASDLAAELGLTQERVIHADRVLTNPTQGPILQLPTEHNPDSLAYIVFTSGTTGQPKGVQVTHRSLANFILAFSERLQLLPDCRFLQVSNLSFDALLLEIFGAFHAGGTLVLQDGELLDDLHRITACLLISSVLATLDADSYPKIVTLITGGEVLPTAVAEKWTGRVRLHNFYGPSEATIASHSKLIYPSDMVTIGTTLANVQCHILDDQLHAMPIGRSGELCIGGEAVSRGYWRRPELTDQAFVANPFGAGQLYRTGDMGCWLANGEVQVLGRKDFQVKLHGFRIELGEIESTCQAFPGVANAVALVKDKCLAVYVSPTDVKVEALQEHITAKLPHYMVPKVVVSMEALPLTSIGKVDRRALQALPLPQEPDLAGSDDLPVSKTFATLRHALSETLNVDPARVVHSASFLRLGGDSISAIQFSSRCKKYGLKLTVADILKHPMLTRLEQCAELILDTSESKPQMDPSGPLSPTAVMRQVLPSMGNVNHFNQSFLLSCRSPPTVVTFKEAIRALVVHHDILRLCLTDRDGKSSMAVLPLPEDTSTDAFLTRFASVTEESLLLDDYDDWVLRTQQSINVEHGPVLACSLLAVDAQSYVYLTVHHLCIDFVSWRIMLEDLETLLQGQLLQPKTLSFREWAMLVNDYAPTLADDLWPDHGPISTLPIDILPVLAAPVTYRTVQSVGRNLGLELSQILYEQAAPRVDASPQELMVASFVMALTTTFQLDSLEVQMEGHGRQPWRSDLDVSRTLGWFTAIYPVAFHTGQSEHYASLPQVLRPLAHVKQRLHSIPDSGFPYGLLKYLKGRDSSQLTSDKSLTQPTGVMFNYAGRFNQLEASDAFWSPAVLSNGWSHALSLDEVVQHALSASCDYDGKHGLTLNLDYSTMMYHESTANTITNLWLDNLQQLIQAALASPLPCRTASDYGLARLSEPAFGSLVQNTLPKLGLPVDEVDDLYPCLPIQEGLLLATLKDPAAYLVQSVYNIQGPLDTGRLQEAWAAMSQQHAIFRTQFLLGLPDTPFANLQLVRKHSGARWLVADWSDLDPEPAQAEYLRLEREQGFDLRQIPIRFGLFHLAPDHHRLIVSVHHAILDGWSGGLFTNALLLNYAGRVAPPAGQVKELVAHIQAGDTTQAERFWAAQLDGIESPSLLVDPYCVPDLTVKPSDAVYYGSLARTLELGDQVVDFVQSYGVTVSTFFRAVVAIVLHRHTGSEHPVFGTVVSGRNVAVAQVESTIGPCISTIPCRARIGRALTVGDLLQALHHDGTAAYDFEHCRLTDIHRWSGMSPEQPLFNVLLVYQNYPEVQSDMDLPIRLSLLDSHDPTDVPLTLIAAHQGTQLYVKAGFQTGVFSTDYVERFVNHLETTIRSLVTTSPSDLVTSLSMLSESEHELLTSDWARNPTNLPTGSYAHEDFLFCAQSNPDVIALRDGNVEYSYGQLHQMSKHLAHQLNLTSGCGPGRVVGILADNSVELVVSQLAVWMTGSAFVVIAPDYPTERQLVILEDAACVAVVGSSNHLSSLTVAITIPRLTIQRTDLLRNAPVRDWEGAQAGPTDIAYIIYTSGSTGVPKGVMVEHGALANYLRGFRDVIDMPVGSVVPTVLAPMFDVSISEIWTTLSCGGTIVIAKPETCHSALAISTRAGFTPSLLSLFEPTDFPNLTSVLVIGEACPKTLVDKWAPYVEFINLYGPAEATIATHHAKLRVGDTVTIGRPLPNTVGLLLDEYLRPVPVGVTGQLYLGGKGLARGYLNHPELTAEKFITWPVTGERLYQSGDLARWLPDGQVECLGRIDHQVKVRGFRVELGEVEAFLESHPTVTQACVLVQDTHLVGYVCPALSGDSETVLDWLRSCLPHYMVPSALVGLAEFPRTRVGKVDRKALPPFHFNRSPTDTDLSTLSPVESQLIRTVADCLRLDASIIRLDSTFYQIGGNSLSAIQVVAQCQRNGLHLAIADLNRNSTLRQVARLCAAVDETTTVSTRPDHEVIGCPRLTPGQLAFFSMPFTSPNQVALPVLFKSDRNFPEAQWRTMVRRMVELHPMLRGLFYLDDQTGTMTYDVGEYPLHDHYRFELHHVKDFATVMSMLPSLLLELDIESGPLSTFHVFDLGHEQYFFHCVHHLASDYFSYKVFAEDLTRLLLDQQVEPPTVSCQAWAEYLHQTAQDLDLDALTVPPPLPDLAVRLRGEVAMPESTPGGRNPECLVCLDISPSTLTSAANRFGATPMELLITALHVAYQEVFHFNVMGLAFMTHGRQPVGDTAFDLSRTVGFFAHYVPVVLDAPRAAGFRTTLHHTQKMLETGIEDGVKLTLVRYLRDFTDPTQRRPYEIDPFFGFSYLAPTKDFVTSNGSQPLLQELTDVMTELRAHRADTSPYSFELAVTHEGDRLDLLVIGQRNKGIPPMVQRLLSVWSQSVHHMVVTPDSM</sequence>
<dbReference type="GO" id="GO:0043041">
    <property type="term" value="P:amino acid activation for nonribosomal peptide biosynthetic process"/>
    <property type="evidence" value="ECO:0007669"/>
    <property type="project" value="TreeGrafter"/>
</dbReference>
<comment type="caution">
    <text evidence="5">The sequence shown here is derived from an EMBL/GenBank/DDBJ whole genome shotgun (WGS) entry which is preliminary data.</text>
</comment>
<feature type="domain" description="Carrier" evidence="4">
    <location>
        <begin position="4355"/>
        <end position="4431"/>
    </location>
</feature>
<accession>A0A9W7ZZK9</accession>
<proteinExistence type="predicted"/>
<name>A0A9W7ZZK9_9FUNG</name>
<dbReference type="Pfam" id="PF00550">
    <property type="entry name" value="PP-binding"/>
    <property type="match status" value="5"/>
</dbReference>
<dbReference type="NCBIfam" id="TIGR01733">
    <property type="entry name" value="AA-adenyl-dom"/>
    <property type="match status" value="5"/>
</dbReference>
<feature type="domain" description="Carrier" evidence="4">
    <location>
        <begin position="730"/>
        <end position="806"/>
    </location>
</feature>
<reference evidence="5" key="1">
    <citation type="submission" date="2022-07" db="EMBL/GenBank/DDBJ databases">
        <title>Phylogenomic reconstructions and comparative analyses of Kickxellomycotina fungi.</title>
        <authorList>
            <person name="Reynolds N.K."/>
            <person name="Stajich J.E."/>
            <person name="Barry K."/>
            <person name="Grigoriev I.V."/>
            <person name="Crous P."/>
            <person name="Smith M.E."/>
        </authorList>
    </citation>
    <scope>NUCLEOTIDE SEQUENCE</scope>
    <source>
        <strain evidence="5">RSA 861</strain>
    </source>
</reference>
<dbReference type="GO" id="GO:0044550">
    <property type="term" value="P:secondary metabolite biosynthetic process"/>
    <property type="evidence" value="ECO:0007669"/>
    <property type="project" value="TreeGrafter"/>
</dbReference>
<feature type="domain" description="Carrier" evidence="4">
    <location>
        <begin position="6908"/>
        <end position="6984"/>
    </location>
</feature>
<dbReference type="Gene3D" id="3.30.559.30">
    <property type="entry name" value="Nonribosomal peptide synthetase, condensation domain"/>
    <property type="match status" value="10"/>
</dbReference>
<dbReference type="GO" id="GO:0016874">
    <property type="term" value="F:ligase activity"/>
    <property type="evidence" value="ECO:0007669"/>
    <property type="project" value="UniProtKB-KW"/>
</dbReference>
<dbReference type="SMART" id="SM01294">
    <property type="entry name" value="PKS_PP_betabranch"/>
    <property type="match status" value="1"/>
</dbReference>
<feature type="domain" description="Carrier" evidence="4">
    <location>
        <begin position="5406"/>
        <end position="5479"/>
    </location>
</feature>
<dbReference type="InterPro" id="IPR000873">
    <property type="entry name" value="AMP-dep_synth/lig_dom"/>
</dbReference>
<evidence type="ECO:0000259" key="4">
    <source>
        <dbReference type="PROSITE" id="PS50075"/>
    </source>
</evidence>
<dbReference type="Gene3D" id="1.10.1200.10">
    <property type="entry name" value="ACP-like"/>
    <property type="match status" value="5"/>
</dbReference>
<dbReference type="InterPro" id="IPR001242">
    <property type="entry name" value="Condensation_dom"/>
</dbReference>
<dbReference type="Pfam" id="PF00501">
    <property type="entry name" value="AMP-binding"/>
    <property type="match status" value="5"/>
</dbReference>
<dbReference type="InterPro" id="IPR023213">
    <property type="entry name" value="CAT-like_dom_sf"/>
</dbReference>
<evidence type="ECO:0000256" key="2">
    <source>
        <dbReference type="ARBA" id="ARBA00022553"/>
    </source>
</evidence>
<protein>
    <recommendedName>
        <fullName evidence="4">Carrier domain-containing protein</fullName>
    </recommendedName>
</protein>
<organism evidence="5 6">
    <name type="scientific">Tieghemiomyces parasiticus</name>
    <dbReference type="NCBI Taxonomy" id="78921"/>
    <lineage>
        <taxon>Eukaryota</taxon>
        <taxon>Fungi</taxon>
        <taxon>Fungi incertae sedis</taxon>
        <taxon>Zoopagomycota</taxon>
        <taxon>Kickxellomycotina</taxon>
        <taxon>Dimargaritomycetes</taxon>
        <taxon>Dimargaritales</taxon>
        <taxon>Dimargaritaceae</taxon>
        <taxon>Tieghemiomyces</taxon>
    </lineage>
</organism>
<keyword evidence="2" id="KW-0597">Phosphoprotein</keyword>
<dbReference type="InterPro" id="IPR020845">
    <property type="entry name" value="AMP-binding_CS"/>
</dbReference>
<dbReference type="OrthoDB" id="416786at2759"/>
<dbReference type="InterPro" id="IPR045851">
    <property type="entry name" value="AMP-bd_C_sf"/>
</dbReference>
<keyword evidence="3" id="KW-0436">Ligase</keyword>
<dbReference type="InterPro" id="IPR036736">
    <property type="entry name" value="ACP-like_sf"/>
</dbReference>
<keyword evidence="6" id="KW-1185">Reference proteome</keyword>
<evidence type="ECO:0000313" key="5">
    <source>
        <dbReference type="EMBL" id="KAJ1916669.1"/>
    </source>
</evidence>
<dbReference type="GO" id="GO:0031177">
    <property type="term" value="F:phosphopantetheine binding"/>
    <property type="evidence" value="ECO:0007669"/>
    <property type="project" value="InterPro"/>
</dbReference>
<dbReference type="NCBIfam" id="NF003417">
    <property type="entry name" value="PRK04813.1"/>
    <property type="match status" value="5"/>
</dbReference>
<dbReference type="InterPro" id="IPR042099">
    <property type="entry name" value="ANL_N_sf"/>
</dbReference>
<dbReference type="CDD" id="cd19542">
    <property type="entry name" value="CT_NRPS-like"/>
    <property type="match status" value="1"/>
</dbReference>
<gene>
    <name evidence="5" type="ORF">IWQ60_008029</name>
</gene>
<keyword evidence="1" id="KW-0596">Phosphopantetheine</keyword>
<dbReference type="InterPro" id="IPR010071">
    <property type="entry name" value="AA_adenyl_dom"/>
</dbReference>
<evidence type="ECO:0000256" key="1">
    <source>
        <dbReference type="ARBA" id="ARBA00022450"/>
    </source>
</evidence>
<feature type="domain" description="Carrier" evidence="4">
    <location>
        <begin position="2851"/>
        <end position="2924"/>
    </location>
</feature>
<dbReference type="InterPro" id="IPR009081">
    <property type="entry name" value="PP-bd_ACP"/>
</dbReference>
<dbReference type="PANTHER" id="PTHR45527:SF1">
    <property type="entry name" value="FATTY ACID SYNTHASE"/>
    <property type="match status" value="1"/>
</dbReference>